<sequence>MARQVKSRQRVQEHGEVFTNEREVNAMLDMVKQETERIESRFLEPACGNGNFLAEVLRRKLATVSQQYKKNPDDYMRYAFVAVSSLYGVDILEDNAQECRDRLFEIVESEARRAIKNPDEAFLDAVRYLLNKNVLCGDALTLKDSNGNPITFAEWSLVTGDKVKRRDFLLSELLDGNTNMGETLSLFSFDEANEGGIRTHTDWEYDSEIDAYIPSAIKEYPLTNYWEVQRYE</sequence>
<proteinExistence type="predicted"/>
<gene>
    <name evidence="1" type="ORF">HMPREF9452_01873</name>
</gene>
<dbReference type="Proteomes" id="UP000004830">
    <property type="component" value="Unassembled WGS sequence"/>
</dbReference>
<accession>G1WKL0</accession>
<protein>
    <recommendedName>
        <fullName evidence="3">MmeI-like DNA-methyltransferase domain-containing protein</fullName>
    </recommendedName>
</protein>
<dbReference type="eggNOG" id="COG1002">
    <property type="taxonomic scope" value="Bacteria"/>
</dbReference>
<comment type="caution">
    <text evidence="1">The sequence shown here is derived from an EMBL/GenBank/DDBJ whole genome shotgun (WGS) entry which is preliminary data.</text>
</comment>
<dbReference type="OrthoDB" id="4280289at2"/>
<dbReference type="HOGENOM" id="CLU_077121_1_0_11"/>
<evidence type="ECO:0008006" key="3">
    <source>
        <dbReference type="Google" id="ProtNLM"/>
    </source>
</evidence>
<reference evidence="1 2" key="1">
    <citation type="submission" date="2011-06" db="EMBL/GenBank/DDBJ databases">
        <title>The Genome Sequence of Collinsella tanakaei YIT 12063.</title>
        <authorList>
            <consortium name="The Broad Institute Genome Sequencing Platform"/>
            <person name="Earl A."/>
            <person name="Ward D."/>
            <person name="Feldgarden M."/>
            <person name="Gevers D."/>
            <person name="Morotomi M."/>
            <person name="Young S.K."/>
            <person name="Zeng Q."/>
            <person name="Gargeya S."/>
            <person name="Fitzgerald M."/>
            <person name="Haas B."/>
            <person name="Abouelleil A."/>
            <person name="Alvarado L."/>
            <person name="Arachchi H.M."/>
            <person name="Berlin A."/>
            <person name="Brown A."/>
            <person name="Chapman S.B."/>
            <person name="Chen Z."/>
            <person name="Dunbar C."/>
            <person name="Freedman E."/>
            <person name="Gearin G."/>
            <person name="Gellesch M."/>
            <person name="Goldberg J."/>
            <person name="Griggs A."/>
            <person name="Gujja S."/>
            <person name="Heiman D."/>
            <person name="Howarth C."/>
            <person name="Larson L."/>
            <person name="Lui A."/>
            <person name="MacDonald P.J.P."/>
            <person name="Mehta T."/>
            <person name="Montmayeur A."/>
            <person name="Murphy C."/>
            <person name="Neiman D."/>
            <person name="Pearson M."/>
            <person name="Priest M."/>
            <person name="Roberts A."/>
            <person name="Saif S."/>
            <person name="Shea T."/>
            <person name="Shenoy N."/>
            <person name="Sisk P."/>
            <person name="Stolte C."/>
            <person name="Sykes S."/>
            <person name="Wortman J."/>
            <person name="Nusbaum C."/>
            <person name="Birren B."/>
        </authorList>
    </citation>
    <scope>NUCLEOTIDE SEQUENCE [LARGE SCALE GENOMIC DNA]</scope>
    <source>
        <strain evidence="1 2">YIT 12063</strain>
    </source>
</reference>
<evidence type="ECO:0000313" key="2">
    <source>
        <dbReference type="Proteomes" id="UP000004830"/>
    </source>
</evidence>
<dbReference type="GeneID" id="62759559"/>
<dbReference type="SUPFAM" id="SSF53335">
    <property type="entry name" value="S-adenosyl-L-methionine-dependent methyltransferases"/>
    <property type="match status" value="1"/>
</dbReference>
<dbReference type="PATRIC" id="fig|742742.3.peg.1856"/>
<organism evidence="1 2">
    <name type="scientific">Collinsella tanakaei YIT 12063</name>
    <dbReference type="NCBI Taxonomy" id="742742"/>
    <lineage>
        <taxon>Bacteria</taxon>
        <taxon>Bacillati</taxon>
        <taxon>Actinomycetota</taxon>
        <taxon>Coriobacteriia</taxon>
        <taxon>Coriobacteriales</taxon>
        <taxon>Coriobacteriaceae</taxon>
        <taxon>Collinsella</taxon>
    </lineage>
</organism>
<dbReference type="AlphaFoldDB" id="G1WKL0"/>
<dbReference type="STRING" id="742742.HMPREF9452_01873"/>
<dbReference type="InterPro" id="IPR029063">
    <property type="entry name" value="SAM-dependent_MTases_sf"/>
</dbReference>
<keyword evidence="2" id="KW-1185">Reference proteome</keyword>
<name>G1WKL0_9ACTN</name>
<dbReference type="RefSeq" id="WP_009141899.1">
    <property type="nucleotide sequence ID" value="NZ_JH126473.1"/>
</dbReference>
<evidence type="ECO:0000313" key="1">
    <source>
        <dbReference type="EMBL" id="EGX68955.1"/>
    </source>
</evidence>
<dbReference type="Gene3D" id="3.40.50.150">
    <property type="entry name" value="Vaccinia Virus protein VP39"/>
    <property type="match status" value="1"/>
</dbReference>
<dbReference type="EMBL" id="ADLS01000027">
    <property type="protein sequence ID" value="EGX68955.1"/>
    <property type="molecule type" value="Genomic_DNA"/>
</dbReference>